<dbReference type="Proteomes" id="UP000184088">
    <property type="component" value="Unassembled WGS sequence"/>
</dbReference>
<keyword evidence="10" id="KW-1185">Reference proteome</keyword>
<dbReference type="InterPro" id="IPR036702">
    <property type="entry name" value="ComB-like_sf"/>
</dbReference>
<dbReference type="PANTHER" id="PTHR37311:SF1">
    <property type="entry name" value="2-PHOSPHOSULFOLACTATE PHOSPHATASE-RELATED"/>
    <property type="match status" value="1"/>
</dbReference>
<dbReference type="EMBL" id="FQVH01000033">
    <property type="protein sequence ID" value="SHF62865.1"/>
    <property type="molecule type" value="Genomic_DNA"/>
</dbReference>
<protein>
    <recommendedName>
        <fullName evidence="4 8">Probable 2-phosphosulfolactate phosphatase</fullName>
        <ecNumber evidence="3 8">3.1.3.71</ecNumber>
    </recommendedName>
</protein>
<dbReference type="FunFam" id="3.90.1560.10:FF:000001">
    <property type="entry name" value="Probable 2-phosphosulfolactate phosphatase"/>
    <property type="match status" value="1"/>
</dbReference>
<dbReference type="HAMAP" id="MF_00490">
    <property type="entry name" value="ComB"/>
    <property type="match status" value="1"/>
</dbReference>
<dbReference type="EC" id="3.1.3.71" evidence="3 8"/>
<dbReference type="InterPro" id="IPR005238">
    <property type="entry name" value="ComB-like"/>
</dbReference>
<evidence type="ECO:0000256" key="4">
    <source>
        <dbReference type="ARBA" id="ARBA00021948"/>
    </source>
</evidence>
<evidence type="ECO:0000256" key="8">
    <source>
        <dbReference type="HAMAP-Rule" id="MF_00490"/>
    </source>
</evidence>
<dbReference type="GO" id="GO:0000287">
    <property type="term" value="F:magnesium ion binding"/>
    <property type="evidence" value="ECO:0007669"/>
    <property type="project" value="UniProtKB-UniRule"/>
</dbReference>
<evidence type="ECO:0000313" key="10">
    <source>
        <dbReference type="Proteomes" id="UP000184088"/>
    </source>
</evidence>
<accession>A0A1M5D7L4</accession>
<evidence type="ECO:0000256" key="5">
    <source>
        <dbReference type="ARBA" id="ARBA00022801"/>
    </source>
</evidence>
<keyword evidence="6 8" id="KW-0460">Magnesium</keyword>
<dbReference type="GO" id="GO:0050545">
    <property type="term" value="F:sulfopyruvate decarboxylase activity"/>
    <property type="evidence" value="ECO:0007669"/>
    <property type="project" value="TreeGrafter"/>
</dbReference>
<evidence type="ECO:0000313" key="9">
    <source>
        <dbReference type="EMBL" id="SHF62865.1"/>
    </source>
</evidence>
<evidence type="ECO:0000256" key="6">
    <source>
        <dbReference type="ARBA" id="ARBA00022842"/>
    </source>
</evidence>
<sequence>MRIDTYETLDSASPRDFADKITIVIDTLRATSTIVTAINNGCKEIIPVSEVEEALSLAQNLDRDTYLLGGERNGVLIEGFDLSNSPLEYTSDVVKGKTIILTTTNGTKAIKKASSAKEIIICSMLNVKAVADYLNEVKMDAVILCAGTEGKGTRKFSLEDVITVGAVISRIDGADIDDLSYASLLLYRENRHDLHNLMQNCFHYKYLISIGYKDDVDFCLQEDIFDILPKYYNGTIKG</sequence>
<gene>
    <name evidence="8" type="primary">comB</name>
    <name evidence="9" type="ORF">SAMN02746089_02277</name>
</gene>
<evidence type="ECO:0000256" key="2">
    <source>
        <dbReference type="ARBA" id="ARBA00009997"/>
    </source>
</evidence>
<comment type="catalytic activity">
    <reaction evidence="7 8">
        <text>(2R)-O-phospho-3-sulfolactate + H2O = (2R)-3-sulfolactate + phosphate</text>
        <dbReference type="Rhea" id="RHEA:23416"/>
        <dbReference type="ChEBI" id="CHEBI:15377"/>
        <dbReference type="ChEBI" id="CHEBI:15597"/>
        <dbReference type="ChEBI" id="CHEBI:43474"/>
        <dbReference type="ChEBI" id="CHEBI:58738"/>
        <dbReference type="EC" id="3.1.3.71"/>
    </reaction>
</comment>
<reference evidence="9 10" key="1">
    <citation type="submission" date="2016-11" db="EMBL/GenBank/DDBJ databases">
        <authorList>
            <person name="Jaros S."/>
            <person name="Januszkiewicz K."/>
            <person name="Wedrychowicz H."/>
        </authorList>
    </citation>
    <scope>NUCLEOTIDE SEQUENCE [LARGE SCALE GENOMIC DNA]</scope>
    <source>
        <strain evidence="9 10">DSM 17918</strain>
    </source>
</reference>
<dbReference type="SUPFAM" id="SSF142823">
    <property type="entry name" value="ComB-like"/>
    <property type="match status" value="1"/>
</dbReference>
<keyword evidence="5 8" id="KW-0378">Hydrolase</keyword>
<dbReference type="AlphaFoldDB" id="A0A1M5D7L4"/>
<organism evidence="9 10">
    <name type="scientific">Caldanaerobius fijiensis DSM 17918</name>
    <dbReference type="NCBI Taxonomy" id="1121256"/>
    <lineage>
        <taxon>Bacteria</taxon>
        <taxon>Bacillati</taxon>
        <taxon>Bacillota</taxon>
        <taxon>Clostridia</taxon>
        <taxon>Thermoanaerobacterales</taxon>
        <taxon>Thermoanaerobacteraceae</taxon>
        <taxon>Caldanaerobius</taxon>
    </lineage>
</organism>
<dbReference type="PANTHER" id="PTHR37311">
    <property type="entry name" value="2-PHOSPHOSULFOLACTATE PHOSPHATASE-RELATED"/>
    <property type="match status" value="1"/>
</dbReference>
<evidence type="ECO:0000256" key="7">
    <source>
        <dbReference type="ARBA" id="ARBA00033711"/>
    </source>
</evidence>
<dbReference type="RefSeq" id="WP_073345458.1">
    <property type="nucleotide sequence ID" value="NZ_FQVH01000033.1"/>
</dbReference>
<dbReference type="GO" id="GO:0050532">
    <property type="term" value="F:2-phosphosulfolactate phosphatase activity"/>
    <property type="evidence" value="ECO:0007669"/>
    <property type="project" value="UniProtKB-UniRule"/>
</dbReference>
<evidence type="ECO:0000256" key="1">
    <source>
        <dbReference type="ARBA" id="ARBA00001946"/>
    </source>
</evidence>
<comment type="cofactor">
    <cofactor evidence="1 8">
        <name>Mg(2+)</name>
        <dbReference type="ChEBI" id="CHEBI:18420"/>
    </cofactor>
</comment>
<name>A0A1M5D7L4_9THEO</name>
<dbReference type="Gene3D" id="3.90.1560.10">
    <property type="entry name" value="ComB-like"/>
    <property type="match status" value="1"/>
</dbReference>
<comment type="similarity">
    <text evidence="2 8">Belongs to the ComB family.</text>
</comment>
<dbReference type="Pfam" id="PF04029">
    <property type="entry name" value="2-ph_phosp"/>
    <property type="match status" value="1"/>
</dbReference>
<evidence type="ECO:0000256" key="3">
    <source>
        <dbReference type="ARBA" id="ARBA00012953"/>
    </source>
</evidence>
<dbReference type="STRING" id="1121256.SAMN02746089_02277"/>
<proteinExistence type="inferred from homology"/>
<dbReference type="OrthoDB" id="4913at2"/>